<evidence type="ECO:0000313" key="2">
    <source>
        <dbReference type="Proteomes" id="UP000237105"/>
    </source>
</evidence>
<protein>
    <submittedName>
        <fullName evidence="1">Uncharacterized protein</fullName>
    </submittedName>
</protein>
<gene>
    <name evidence="1" type="ORF">PanWU01x14_124070</name>
</gene>
<dbReference type="Proteomes" id="UP000237105">
    <property type="component" value="Unassembled WGS sequence"/>
</dbReference>
<dbReference type="AlphaFoldDB" id="A0A2P5CU16"/>
<organism evidence="1 2">
    <name type="scientific">Parasponia andersonii</name>
    <name type="common">Sponia andersonii</name>
    <dbReference type="NCBI Taxonomy" id="3476"/>
    <lineage>
        <taxon>Eukaryota</taxon>
        <taxon>Viridiplantae</taxon>
        <taxon>Streptophyta</taxon>
        <taxon>Embryophyta</taxon>
        <taxon>Tracheophyta</taxon>
        <taxon>Spermatophyta</taxon>
        <taxon>Magnoliopsida</taxon>
        <taxon>eudicotyledons</taxon>
        <taxon>Gunneridae</taxon>
        <taxon>Pentapetalae</taxon>
        <taxon>rosids</taxon>
        <taxon>fabids</taxon>
        <taxon>Rosales</taxon>
        <taxon>Cannabaceae</taxon>
        <taxon>Parasponia</taxon>
    </lineage>
</organism>
<keyword evidence="2" id="KW-1185">Reference proteome</keyword>
<feature type="non-terminal residue" evidence="1">
    <location>
        <position position="1"/>
    </location>
</feature>
<comment type="caution">
    <text evidence="1">The sequence shown here is derived from an EMBL/GenBank/DDBJ whole genome shotgun (WGS) entry which is preliminary data.</text>
</comment>
<sequence length="61" mass="6493">KSSGEPPPNIHEVSFVHSFDVETKKALGDVNLLEAPPFLASSKPLAELVNATLLLKSPQAI</sequence>
<evidence type="ECO:0000313" key="1">
    <source>
        <dbReference type="EMBL" id="PON64530.1"/>
    </source>
</evidence>
<reference evidence="2" key="1">
    <citation type="submission" date="2016-06" db="EMBL/GenBank/DDBJ databases">
        <title>Parallel loss of symbiosis genes in relatives of nitrogen-fixing non-legume Parasponia.</title>
        <authorList>
            <person name="Van Velzen R."/>
            <person name="Holmer R."/>
            <person name="Bu F."/>
            <person name="Rutten L."/>
            <person name="Van Zeijl A."/>
            <person name="Liu W."/>
            <person name="Santuari L."/>
            <person name="Cao Q."/>
            <person name="Sharma T."/>
            <person name="Shen D."/>
            <person name="Roswanjaya Y."/>
            <person name="Wardhani T."/>
            <person name="Kalhor M.S."/>
            <person name="Jansen J."/>
            <person name="Van den Hoogen J."/>
            <person name="Gungor B."/>
            <person name="Hartog M."/>
            <person name="Hontelez J."/>
            <person name="Verver J."/>
            <person name="Yang W.-C."/>
            <person name="Schijlen E."/>
            <person name="Repin R."/>
            <person name="Schilthuizen M."/>
            <person name="Schranz E."/>
            <person name="Heidstra R."/>
            <person name="Miyata K."/>
            <person name="Fedorova E."/>
            <person name="Kohlen W."/>
            <person name="Bisseling T."/>
            <person name="Smit S."/>
            <person name="Geurts R."/>
        </authorList>
    </citation>
    <scope>NUCLEOTIDE SEQUENCE [LARGE SCALE GENOMIC DNA]</scope>
    <source>
        <strain evidence="2">cv. WU1-14</strain>
    </source>
</reference>
<dbReference type="EMBL" id="JXTB01000095">
    <property type="protein sequence ID" value="PON64530.1"/>
    <property type="molecule type" value="Genomic_DNA"/>
</dbReference>
<proteinExistence type="predicted"/>
<name>A0A2P5CU16_PARAD</name>
<dbReference type="OrthoDB" id="10394588at2759"/>
<accession>A0A2P5CU16</accession>